<sequence length="533" mass="57385">MDGAGLWARDSAKQPPDAVTLLSATAVIDDETRLAAETSLRKAFIVLAVINCLIGAVTALSIYVDCRLKLTRKGVPLSGKSPFSVIGTKEMLPFVVSLGIVAQGALFGAAQTHGLDSVLTLGCRGVSRMMLPALLIVPLIQFVFGIEATIRSVPRRPMVRGPGWLLPVLAGLVVIGLLVAYGLTFVEEPPNFCFAELLFLVKRWSAGILALFTTIGFLLLICSGILLLRLYRTPDMILPQRTTASWTACYLLLAVVTLFMMLPVLGSLMADDGVSDVSRGTMVLSTGATILVNMTGVLTGLLYLVLRLTSLGRLGEVGFDRERLKSDIRTMGTTSSVYSKQLDQPLSPEWFQRPSYSSRADEKKAMPPPKTPIPPKSGAPSYKLFPRRPDPAPALLLPPTAPWADRRERNSSLGSSASVPIALRVSNIDNMPMDEESQMPTRNLGLAISTYEDRAAAYLASKNSAVFDFDDDVEAPPPLMVTKATPDDDFTLSPSVYSPESSSGESVYSPESSSGGSVRMPPPSLHGGRGRRR</sequence>
<feature type="transmembrane region" description="Helical" evidence="2">
    <location>
        <begin position="282"/>
        <end position="306"/>
    </location>
</feature>
<keyword evidence="2" id="KW-1133">Transmembrane helix</keyword>
<feature type="transmembrane region" description="Helical" evidence="2">
    <location>
        <begin position="43"/>
        <end position="64"/>
    </location>
</feature>
<gene>
    <name evidence="3" type="ORF">GQ602_004865</name>
</gene>
<feature type="transmembrane region" description="Helical" evidence="2">
    <location>
        <begin position="91"/>
        <end position="110"/>
    </location>
</feature>
<dbReference type="EMBL" id="JAACLJ010000005">
    <property type="protein sequence ID" value="KAF4585560.1"/>
    <property type="molecule type" value="Genomic_DNA"/>
</dbReference>
<evidence type="ECO:0000313" key="3">
    <source>
        <dbReference type="EMBL" id="KAF4585560.1"/>
    </source>
</evidence>
<feature type="transmembrane region" description="Helical" evidence="2">
    <location>
        <begin position="130"/>
        <end position="150"/>
    </location>
</feature>
<dbReference type="OrthoDB" id="5368516at2759"/>
<keyword evidence="2" id="KW-0812">Transmembrane</keyword>
<keyword evidence="2" id="KW-0472">Membrane</keyword>
<proteinExistence type="predicted"/>
<dbReference type="AlphaFoldDB" id="A0A8H4Q4L0"/>
<evidence type="ECO:0000313" key="4">
    <source>
        <dbReference type="Proteomes" id="UP000562929"/>
    </source>
</evidence>
<feature type="transmembrane region" description="Helical" evidence="2">
    <location>
        <begin position="162"/>
        <end position="184"/>
    </location>
</feature>
<feature type="transmembrane region" description="Helical" evidence="2">
    <location>
        <begin position="249"/>
        <end position="270"/>
    </location>
</feature>
<feature type="region of interest" description="Disordered" evidence="1">
    <location>
        <begin position="474"/>
        <end position="533"/>
    </location>
</feature>
<feature type="region of interest" description="Disordered" evidence="1">
    <location>
        <begin position="357"/>
        <end position="415"/>
    </location>
</feature>
<accession>A0A8H4Q4L0</accession>
<name>A0A8H4Q4L0_9HYPO</name>
<evidence type="ECO:0000256" key="1">
    <source>
        <dbReference type="SAM" id="MobiDB-lite"/>
    </source>
</evidence>
<comment type="caution">
    <text evidence="3">The sequence shown here is derived from an EMBL/GenBank/DDBJ whole genome shotgun (WGS) entry which is preliminary data.</text>
</comment>
<organism evidence="3 4">
    <name type="scientific">Ophiocordyceps camponoti-floridani</name>
    <dbReference type="NCBI Taxonomy" id="2030778"/>
    <lineage>
        <taxon>Eukaryota</taxon>
        <taxon>Fungi</taxon>
        <taxon>Dikarya</taxon>
        <taxon>Ascomycota</taxon>
        <taxon>Pezizomycotina</taxon>
        <taxon>Sordariomycetes</taxon>
        <taxon>Hypocreomycetidae</taxon>
        <taxon>Hypocreales</taxon>
        <taxon>Ophiocordycipitaceae</taxon>
        <taxon>Ophiocordyceps</taxon>
    </lineage>
</organism>
<feature type="compositionally biased region" description="Pro residues" evidence="1">
    <location>
        <begin position="366"/>
        <end position="377"/>
    </location>
</feature>
<protein>
    <submittedName>
        <fullName evidence="3">Uncharacterized protein</fullName>
    </submittedName>
</protein>
<evidence type="ECO:0000256" key="2">
    <source>
        <dbReference type="SAM" id="Phobius"/>
    </source>
</evidence>
<reference evidence="3 4" key="1">
    <citation type="journal article" date="2020" name="G3 (Bethesda)">
        <title>Genetic Underpinnings of Host Manipulation by Ophiocordyceps as Revealed by Comparative Transcriptomics.</title>
        <authorList>
            <person name="Will I."/>
            <person name="Das B."/>
            <person name="Trinh T."/>
            <person name="Brachmann A."/>
            <person name="Ohm R.A."/>
            <person name="de Bekker C."/>
        </authorList>
    </citation>
    <scope>NUCLEOTIDE SEQUENCE [LARGE SCALE GENOMIC DNA]</scope>
    <source>
        <strain evidence="3 4">EC05</strain>
    </source>
</reference>
<feature type="transmembrane region" description="Helical" evidence="2">
    <location>
        <begin position="204"/>
        <end position="228"/>
    </location>
</feature>
<keyword evidence="4" id="KW-1185">Reference proteome</keyword>
<dbReference type="Proteomes" id="UP000562929">
    <property type="component" value="Unassembled WGS sequence"/>
</dbReference>
<feature type="compositionally biased region" description="Low complexity" evidence="1">
    <location>
        <begin position="493"/>
        <end position="518"/>
    </location>
</feature>